<reference evidence="2 3" key="1">
    <citation type="submission" date="2011-02" db="EMBL/GenBank/DDBJ databases">
        <title>The Genome Sequence of Sphaeroforma arctica JP610.</title>
        <authorList>
            <consortium name="The Broad Institute Genome Sequencing Platform"/>
            <person name="Russ C."/>
            <person name="Cuomo C."/>
            <person name="Young S.K."/>
            <person name="Zeng Q."/>
            <person name="Gargeya S."/>
            <person name="Alvarado L."/>
            <person name="Berlin A."/>
            <person name="Chapman S.B."/>
            <person name="Chen Z."/>
            <person name="Freedman E."/>
            <person name="Gellesch M."/>
            <person name="Goldberg J."/>
            <person name="Griggs A."/>
            <person name="Gujja S."/>
            <person name="Heilman E."/>
            <person name="Heiman D."/>
            <person name="Howarth C."/>
            <person name="Mehta T."/>
            <person name="Neiman D."/>
            <person name="Pearson M."/>
            <person name="Roberts A."/>
            <person name="Saif S."/>
            <person name="Shea T."/>
            <person name="Shenoy N."/>
            <person name="Sisk P."/>
            <person name="Stolte C."/>
            <person name="Sykes S."/>
            <person name="White J."/>
            <person name="Yandava C."/>
            <person name="Burger G."/>
            <person name="Gray M.W."/>
            <person name="Holland P.W.H."/>
            <person name="King N."/>
            <person name="Lang F.B.F."/>
            <person name="Roger A.J."/>
            <person name="Ruiz-Trillo I."/>
            <person name="Haas B."/>
            <person name="Nusbaum C."/>
            <person name="Birren B."/>
        </authorList>
    </citation>
    <scope>NUCLEOTIDE SEQUENCE [LARGE SCALE GENOMIC DNA]</scope>
    <source>
        <strain evidence="2 3">JP610</strain>
    </source>
</reference>
<feature type="compositionally biased region" description="Acidic residues" evidence="1">
    <location>
        <begin position="36"/>
        <end position="49"/>
    </location>
</feature>
<sequence>AKPSAACDQPDASSMSGPIMVEVTPSEEQSKNSNQSDDEDVEEIGEGEDMDTVAKKAELVQHWKEFVPTAMTAAIKQLLEGDLAAMVGAPACVRGSPRLTF</sequence>
<keyword evidence="3" id="KW-1185">Reference proteome</keyword>
<evidence type="ECO:0000256" key="1">
    <source>
        <dbReference type="SAM" id="MobiDB-lite"/>
    </source>
</evidence>
<name>A0A0L0F1A1_9EUKA</name>
<organism evidence="2 3">
    <name type="scientific">Sphaeroforma arctica JP610</name>
    <dbReference type="NCBI Taxonomy" id="667725"/>
    <lineage>
        <taxon>Eukaryota</taxon>
        <taxon>Ichthyosporea</taxon>
        <taxon>Ichthyophonida</taxon>
        <taxon>Sphaeroforma</taxon>
    </lineage>
</organism>
<feature type="region of interest" description="Disordered" evidence="1">
    <location>
        <begin position="24"/>
        <end position="49"/>
    </location>
</feature>
<dbReference type="GeneID" id="25917478"/>
<evidence type="ECO:0000313" key="3">
    <source>
        <dbReference type="Proteomes" id="UP000054560"/>
    </source>
</evidence>
<dbReference type="Proteomes" id="UP000054560">
    <property type="component" value="Unassembled WGS sequence"/>
</dbReference>
<proteinExistence type="predicted"/>
<protein>
    <submittedName>
        <fullName evidence="2">Uncharacterized protein</fullName>
    </submittedName>
</protein>
<accession>A0A0L0F1A1</accession>
<gene>
    <name evidence="2" type="ORF">SARC_16974</name>
</gene>
<dbReference type="AlphaFoldDB" id="A0A0L0F1A1"/>
<feature type="non-terminal residue" evidence="2">
    <location>
        <position position="1"/>
    </location>
</feature>
<evidence type="ECO:0000313" key="2">
    <source>
        <dbReference type="EMBL" id="KNC70495.1"/>
    </source>
</evidence>
<dbReference type="RefSeq" id="XP_014144397.1">
    <property type="nucleotide sequence ID" value="XM_014288922.1"/>
</dbReference>
<dbReference type="EMBL" id="KQ251017">
    <property type="protein sequence ID" value="KNC70495.1"/>
    <property type="molecule type" value="Genomic_DNA"/>
</dbReference>